<dbReference type="Proteomes" id="UP000016666">
    <property type="component" value="Chromosome 19"/>
</dbReference>
<dbReference type="Ensembl" id="ENSAPLT00000019616.1">
    <property type="protein sequence ID" value="ENSAPLP00000031083.1"/>
    <property type="gene ID" value="ENSAPLG00000016523.1"/>
</dbReference>
<dbReference type="GO" id="GO:0016887">
    <property type="term" value="F:ATP hydrolysis activity"/>
    <property type="evidence" value="ECO:0007669"/>
    <property type="project" value="InterPro"/>
</dbReference>
<reference evidence="10" key="3">
    <citation type="submission" date="2025-09" db="UniProtKB">
        <authorList>
            <consortium name="Ensembl"/>
        </authorList>
    </citation>
    <scope>IDENTIFICATION</scope>
</reference>
<evidence type="ECO:0000256" key="5">
    <source>
        <dbReference type="ARBA" id="ARBA00022741"/>
    </source>
</evidence>
<name>A0A493TYY8_ANAPP</name>
<keyword evidence="7" id="KW-1133">Transmembrane helix</keyword>
<evidence type="ECO:0000256" key="4">
    <source>
        <dbReference type="ARBA" id="ARBA00022692"/>
    </source>
</evidence>
<feature type="domain" description="ABC transporter" evidence="9">
    <location>
        <begin position="43"/>
        <end position="282"/>
    </location>
</feature>
<organism evidence="10 11">
    <name type="scientific">Anas platyrhynchos platyrhynchos</name>
    <name type="common">Northern mallard</name>
    <dbReference type="NCBI Taxonomy" id="8840"/>
    <lineage>
        <taxon>Eukaryota</taxon>
        <taxon>Metazoa</taxon>
        <taxon>Chordata</taxon>
        <taxon>Craniata</taxon>
        <taxon>Vertebrata</taxon>
        <taxon>Euteleostomi</taxon>
        <taxon>Archelosauria</taxon>
        <taxon>Archosauria</taxon>
        <taxon>Dinosauria</taxon>
        <taxon>Saurischia</taxon>
        <taxon>Theropoda</taxon>
        <taxon>Coelurosauria</taxon>
        <taxon>Aves</taxon>
        <taxon>Neognathae</taxon>
        <taxon>Galloanserae</taxon>
        <taxon>Anseriformes</taxon>
        <taxon>Anatidae</taxon>
        <taxon>Anatinae</taxon>
        <taxon>Anas</taxon>
    </lineage>
</organism>
<accession>A0A493TYY8</accession>
<dbReference type="InterPro" id="IPR003593">
    <property type="entry name" value="AAA+_ATPase"/>
</dbReference>
<dbReference type="OMA" id="THDEYKD"/>
<dbReference type="GO" id="GO:0005524">
    <property type="term" value="F:ATP binding"/>
    <property type="evidence" value="ECO:0007669"/>
    <property type="project" value="UniProtKB-KW"/>
</dbReference>
<dbReference type="SMART" id="SM00382">
    <property type="entry name" value="AAA"/>
    <property type="match status" value="1"/>
</dbReference>
<dbReference type="CDD" id="cd03263">
    <property type="entry name" value="ABC_subfamily_A"/>
    <property type="match status" value="1"/>
</dbReference>
<keyword evidence="5" id="KW-0547">Nucleotide-binding</keyword>
<evidence type="ECO:0000256" key="2">
    <source>
        <dbReference type="ARBA" id="ARBA00008869"/>
    </source>
</evidence>
<dbReference type="InterPro" id="IPR027417">
    <property type="entry name" value="P-loop_NTPase"/>
</dbReference>
<dbReference type="PANTHER" id="PTHR19229">
    <property type="entry name" value="ATP-BINDING CASSETTE TRANSPORTER SUBFAMILY A ABCA"/>
    <property type="match status" value="1"/>
</dbReference>
<keyword evidence="6" id="KW-0067">ATP-binding</keyword>
<dbReference type="PROSITE" id="PS50893">
    <property type="entry name" value="ABC_TRANSPORTER_2"/>
    <property type="match status" value="1"/>
</dbReference>
<evidence type="ECO:0000313" key="10">
    <source>
        <dbReference type="Ensembl" id="ENSAPLP00000031083.1"/>
    </source>
</evidence>
<evidence type="ECO:0000256" key="8">
    <source>
        <dbReference type="ARBA" id="ARBA00023136"/>
    </source>
</evidence>
<protein>
    <recommendedName>
        <fullName evidence="9">ABC transporter domain-containing protein</fullName>
    </recommendedName>
</protein>
<comment type="similarity">
    <text evidence="2">Belongs to the ABC transporter superfamily. ABCA family.</text>
</comment>
<reference evidence="10 11" key="1">
    <citation type="submission" date="2017-10" db="EMBL/GenBank/DDBJ databases">
        <title>A new Pekin duck reference genome.</title>
        <authorList>
            <person name="Hou Z.-C."/>
            <person name="Zhou Z.-K."/>
            <person name="Zhu F."/>
            <person name="Hou S.-S."/>
        </authorList>
    </citation>
    <scope>NUCLEOTIDE SEQUENCE [LARGE SCALE GENOMIC DNA]</scope>
</reference>
<sequence length="377" mass="41514">MKYGDTVTGHDPIFRCVLGALEQWASLMASPVTHNGTGREAVIVVNSLRKEYEDKKACSMFKKKKKVAVRNLSFSVKKGEVLGLLGPNGSGKSTVMHMISGDMAVTAGEVLLQGCEATAPPGQGGLGHCPQEDALWPELSVRQHLEAHAAVRGMRKEDAAVLISRLAKDLDLQKHLNTPARRLPAGEARKLCFALSILGNPTVMLWDEPSVGMDVKGQRCLWKAMQTAVRSKARAAILSTRSLEEAALCDRVAVLVAGQLRYIGSLEELRRRFGTSYHLEVKLKDAGQSDAIHTEILRLFPHAARQERIYSLLSYKIPMEDALPLSQSFSKLEADYFQNAHTDLVFKDSFSIPLQLNRISGLRSTACLCTLCNRYVD</sequence>
<dbReference type="InterPro" id="IPR026082">
    <property type="entry name" value="ABCA"/>
</dbReference>
<dbReference type="Gene3D" id="3.40.50.300">
    <property type="entry name" value="P-loop containing nucleotide triphosphate hydrolases"/>
    <property type="match status" value="1"/>
</dbReference>
<dbReference type="PANTHER" id="PTHR19229:SF274">
    <property type="entry name" value="ABC-TYPE ORGANIC ANION TRANSPORTER ABCA8"/>
    <property type="match status" value="1"/>
</dbReference>
<keyword evidence="8" id="KW-0472">Membrane</keyword>
<proteinExistence type="inferred from homology"/>
<dbReference type="STRING" id="8840.ENSAPLP00000031083"/>
<comment type="subcellular location">
    <subcellularLocation>
        <location evidence="1">Membrane</location>
        <topology evidence="1">Multi-pass membrane protein</topology>
    </subcellularLocation>
</comment>
<dbReference type="FunFam" id="3.40.50.300:FF:000335">
    <property type="entry name" value="ATP binding cassette subfamily A member 5"/>
    <property type="match status" value="1"/>
</dbReference>
<dbReference type="GO" id="GO:0016020">
    <property type="term" value="C:membrane"/>
    <property type="evidence" value="ECO:0007669"/>
    <property type="project" value="UniProtKB-SubCell"/>
</dbReference>
<evidence type="ECO:0000259" key="9">
    <source>
        <dbReference type="PROSITE" id="PS50893"/>
    </source>
</evidence>
<keyword evidence="4" id="KW-0812">Transmembrane</keyword>
<dbReference type="AlphaFoldDB" id="A0A493TYY8"/>
<keyword evidence="3" id="KW-0813">Transport</keyword>
<evidence type="ECO:0000256" key="6">
    <source>
        <dbReference type="ARBA" id="ARBA00022840"/>
    </source>
</evidence>
<dbReference type="GO" id="GO:0140359">
    <property type="term" value="F:ABC-type transporter activity"/>
    <property type="evidence" value="ECO:0007669"/>
    <property type="project" value="InterPro"/>
</dbReference>
<dbReference type="GO" id="GO:0005319">
    <property type="term" value="F:lipid transporter activity"/>
    <property type="evidence" value="ECO:0007669"/>
    <property type="project" value="TreeGrafter"/>
</dbReference>
<dbReference type="InterPro" id="IPR003439">
    <property type="entry name" value="ABC_transporter-like_ATP-bd"/>
</dbReference>
<reference evidence="10" key="2">
    <citation type="submission" date="2025-08" db="UniProtKB">
        <authorList>
            <consortium name="Ensembl"/>
        </authorList>
    </citation>
    <scope>IDENTIFICATION</scope>
</reference>
<evidence type="ECO:0000313" key="11">
    <source>
        <dbReference type="Proteomes" id="UP000016666"/>
    </source>
</evidence>
<dbReference type="Pfam" id="PF00005">
    <property type="entry name" value="ABC_tran"/>
    <property type="match status" value="1"/>
</dbReference>
<evidence type="ECO:0000256" key="1">
    <source>
        <dbReference type="ARBA" id="ARBA00004141"/>
    </source>
</evidence>
<dbReference type="SUPFAM" id="SSF52540">
    <property type="entry name" value="P-loop containing nucleoside triphosphate hydrolases"/>
    <property type="match status" value="1"/>
</dbReference>
<dbReference type="GeneTree" id="ENSGT00940000162673"/>
<evidence type="ECO:0000256" key="3">
    <source>
        <dbReference type="ARBA" id="ARBA00022448"/>
    </source>
</evidence>
<keyword evidence="11" id="KW-1185">Reference proteome</keyword>
<evidence type="ECO:0000256" key="7">
    <source>
        <dbReference type="ARBA" id="ARBA00022989"/>
    </source>
</evidence>